<evidence type="ECO:0000313" key="6">
    <source>
        <dbReference type="Proteomes" id="UP001234495"/>
    </source>
</evidence>
<evidence type="ECO:0000256" key="3">
    <source>
        <dbReference type="PROSITE-ProRule" id="PRU00335"/>
    </source>
</evidence>
<dbReference type="PANTHER" id="PTHR43479:SF11">
    <property type="entry name" value="ACREF_ENVCD OPERON REPRESSOR-RELATED"/>
    <property type="match status" value="1"/>
</dbReference>
<comment type="caution">
    <text evidence="5">The sequence shown here is derived from an EMBL/GenBank/DDBJ whole genome shotgun (WGS) entry which is preliminary data.</text>
</comment>
<gene>
    <name evidence="5" type="ORF">J2S19_004788</name>
</gene>
<dbReference type="SUPFAM" id="SSF48498">
    <property type="entry name" value="Tetracyclin repressor-like, C-terminal domain"/>
    <property type="match status" value="1"/>
</dbReference>
<keyword evidence="1" id="KW-0678">Repressor</keyword>
<dbReference type="PANTHER" id="PTHR43479">
    <property type="entry name" value="ACREF/ENVCD OPERON REPRESSOR-RELATED"/>
    <property type="match status" value="1"/>
</dbReference>
<dbReference type="Gene3D" id="1.10.357.10">
    <property type="entry name" value="Tetracycline Repressor, domain 2"/>
    <property type="match status" value="1"/>
</dbReference>
<feature type="DNA-binding region" description="H-T-H motif" evidence="3">
    <location>
        <begin position="21"/>
        <end position="40"/>
    </location>
</feature>
<dbReference type="RefSeq" id="WP_307346785.1">
    <property type="nucleotide sequence ID" value="NZ_JAUSUD010000040.1"/>
</dbReference>
<dbReference type="InterPro" id="IPR023772">
    <property type="entry name" value="DNA-bd_HTH_TetR-type_CS"/>
</dbReference>
<evidence type="ECO:0000313" key="5">
    <source>
        <dbReference type="EMBL" id="MDQ0233441.1"/>
    </source>
</evidence>
<dbReference type="Gene3D" id="1.10.10.60">
    <property type="entry name" value="Homeodomain-like"/>
    <property type="match status" value="1"/>
</dbReference>
<dbReference type="PRINTS" id="PR00455">
    <property type="entry name" value="HTHTETR"/>
</dbReference>
<keyword evidence="6" id="KW-1185">Reference proteome</keyword>
<sequence>MKARIINESIFLIQKKGFTFTTSELATNLGVSKRKIYEYFSSKEQIIEVIINQLIMEIKEKEKDIAQNENLHLIEKVRQILCCTPEQFEVMDMRLLSELKKHYYKQWETLDYFLKKEWSVVMQLMEQGIDDGLIRPINLQVFIDLYLGAINQIYEPITSQSRQTFREKLHAIMDILLNGITCRQ</sequence>
<accession>A0ABT9ZMB7</accession>
<dbReference type="PROSITE" id="PS01081">
    <property type="entry name" value="HTH_TETR_1"/>
    <property type="match status" value="1"/>
</dbReference>
<evidence type="ECO:0000256" key="2">
    <source>
        <dbReference type="ARBA" id="ARBA00023125"/>
    </source>
</evidence>
<reference evidence="5 6" key="1">
    <citation type="submission" date="2023-07" db="EMBL/GenBank/DDBJ databases">
        <title>Genomic Encyclopedia of Type Strains, Phase IV (KMG-IV): sequencing the most valuable type-strain genomes for metagenomic binning, comparative biology and taxonomic classification.</title>
        <authorList>
            <person name="Goeker M."/>
        </authorList>
    </citation>
    <scope>NUCLEOTIDE SEQUENCE [LARGE SCALE GENOMIC DNA]</scope>
    <source>
        <strain evidence="5 6">DSM 29005</strain>
    </source>
</reference>
<dbReference type="InterPro" id="IPR009057">
    <property type="entry name" value="Homeodomain-like_sf"/>
</dbReference>
<dbReference type="InterPro" id="IPR050624">
    <property type="entry name" value="HTH-type_Tx_Regulator"/>
</dbReference>
<dbReference type="EMBL" id="JAUSUD010000040">
    <property type="protein sequence ID" value="MDQ0233441.1"/>
    <property type="molecule type" value="Genomic_DNA"/>
</dbReference>
<proteinExistence type="predicted"/>
<dbReference type="Pfam" id="PF00440">
    <property type="entry name" value="TetR_N"/>
    <property type="match status" value="1"/>
</dbReference>
<name>A0ABT9ZMB7_9BACI</name>
<evidence type="ECO:0000259" key="4">
    <source>
        <dbReference type="PROSITE" id="PS50977"/>
    </source>
</evidence>
<keyword evidence="2 3" id="KW-0238">DNA-binding</keyword>
<dbReference type="Proteomes" id="UP001234495">
    <property type="component" value="Unassembled WGS sequence"/>
</dbReference>
<dbReference type="InterPro" id="IPR001647">
    <property type="entry name" value="HTH_TetR"/>
</dbReference>
<protein>
    <submittedName>
        <fullName evidence="5">AcrR family transcriptional regulator</fullName>
    </submittedName>
</protein>
<dbReference type="InterPro" id="IPR036271">
    <property type="entry name" value="Tet_transcr_reg_TetR-rel_C_sf"/>
</dbReference>
<organism evidence="5 6">
    <name type="scientific">Metabacillus malikii</name>
    <dbReference type="NCBI Taxonomy" id="1504265"/>
    <lineage>
        <taxon>Bacteria</taxon>
        <taxon>Bacillati</taxon>
        <taxon>Bacillota</taxon>
        <taxon>Bacilli</taxon>
        <taxon>Bacillales</taxon>
        <taxon>Bacillaceae</taxon>
        <taxon>Metabacillus</taxon>
    </lineage>
</organism>
<dbReference type="SUPFAM" id="SSF46689">
    <property type="entry name" value="Homeodomain-like"/>
    <property type="match status" value="1"/>
</dbReference>
<feature type="domain" description="HTH tetR-type" evidence="4">
    <location>
        <begin position="1"/>
        <end position="58"/>
    </location>
</feature>
<evidence type="ECO:0000256" key="1">
    <source>
        <dbReference type="ARBA" id="ARBA00022491"/>
    </source>
</evidence>
<dbReference type="PROSITE" id="PS50977">
    <property type="entry name" value="HTH_TETR_2"/>
    <property type="match status" value="1"/>
</dbReference>